<dbReference type="GO" id="GO:0005739">
    <property type="term" value="C:mitochondrion"/>
    <property type="evidence" value="ECO:0007669"/>
    <property type="project" value="TreeGrafter"/>
</dbReference>
<organism evidence="2 3">
    <name type="scientific">Lineolata rhizophorae</name>
    <dbReference type="NCBI Taxonomy" id="578093"/>
    <lineage>
        <taxon>Eukaryota</taxon>
        <taxon>Fungi</taxon>
        <taxon>Dikarya</taxon>
        <taxon>Ascomycota</taxon>
        <taxon>Pezizomycotina</taxon>
        <taxon>Dothideomycetes</taxon>
        <taxon>Dothideomycetes incertae sedis</taxon>
        <taxon>Lineolatales</taxon>
        <taxon>Lineolataceae</taxon>
        <taxon>Lineolata</taxon>
    </lineage>
</organism>
<gene>
    <name evidence="2" type="ORF">BDY21DRAFT_389243</name>
</gene>
<name>A0A6A6PDB6_9PEZI</name>
<dbReference type="InterPro" id="IPR011009">
    <property type="entry name" value="Kinase-like_dom_sf"/>
</dbReference>
<dbReference type="EMBL" id="MU001670">
    <property type="protein sequence ID" value="KAF2461968.1"/>
    <property type="molecule type" value="Genomic_DNA"/>
</dbReference>
<keyword evidence="2" id="KW-0418">Kinase</keyword>
<dbReference type="OrthoDB" id="10003767at2759"/>
<dbReference type="PANTHER" id="PTHR36091:SF2">
    <property type="entry name" value="AMINOGLYCOSIDE PHOSPHOTRANSFERASE DOMAIN-CONTAINING PROTEIN"/>
    <property type="match status" value="1"/>
</dbReference>
<dbReference type="GO" id="GO:0016301">
    <property type="term" value="F:kinase activity"/>
    <property type="evidence" value="ECO:0007669"/>
    <property type="project" value="UniProtKB-KW"/>
</dbReference>
<dbReference type="Proteomes" id="UP000799766">
    <property type="component" value="Unassembled WGS sequence"/>
</dbReference>
<proteinExistence type="predicted"/>
<dbReference type="PANTHER" id="PTHR36091">
    <property type="entry name" value="ALTERED INHERITANCE OF MITOCHONDRIA PROTEIN 9, MITOCHONDRIAL"/>
    <property type="match status" value="1"/>
</dbReference>
<reference evidence="2" key="1">
    <citation type="journal article" date="2020" name="Stud. Mycol.">
        <title>101 Dothideomycetes genomes: a test case for predicting lifestyles and emergence of pathogens.</title>
        <authorList>
            <person name="Haridas S."/>
            <person name="Albert R."/>
            <person name="Binder M."/>
            <person name="Bloem J."/>
            <person name="Labutti K."/>
            <person name="Salamov A."/>
            <person name="Andreopoulos B."/>
            <person name="Baker S."/>
            <person name="Barry K."/>
            <person name="Bills G."/>
            <person name="Bluhm B."/>
            <person name="Cannon C."/>
            <person name="Castanera R."/>
            <person name="Culley D."/>
            <person name="Daum C."/>
            <person name="Ezra D."/>
            <person name="Gonzalez J."/>
            <person name="Henrissat B."/>
            <person name="Kuo A."/>
            <person name="Liang C."/>
            <person name="Lipzen A."/>
            <person name="Lutzoni F."/>
            <person name="Magnuson J."/>
            <person name="Mondo S."/>
            <person name="Nolan M."/>
            <person name="Ohm R."/>
            <person name="Pangilinan J."/>
            <person name="Park H.-J."/>
            <person name="Ramirez L."/>
            <person name="Alfaro M."/>
            <person name="Sun H."/>
            <person name="Tritt A."/>
            <person name="Yoshinaga Y."/>
            <person name="Zwiers L.-H."/>
            <person name="Turgeon B."/>
            <person name="Goodwin S."/>
            <person name="Spatafora J."/>
            <person name="Crous P."/>
            <person name="Grigoriev I."/>
        </authorList>
    </citation>
    <scope>NUCLEOTIDE SEQUENCE</scope>
    <source>
        <strain evidence="2">ATCC 16933</strain>
    </source>
</reference>
<dbReference type="SUPFAM" id="SSF56112">
    <property type="entry name" value="Protein kinase-like (PK-like)"/>
    <property type="match status" value="1"/>
</dbReference>
<sequence length="548" mass="63121">MSNSNLFGYTSGNWTYNDAQRLHERRRVFNVTELIRLAAESVRRSSEDVTSFTKLAEGKANRTFCVTMHDGFKLIMKIPYHDTIPKGNGIASEAATMEFLRAYGMPVPKVYAYSPTAENSAGTEYIAMEFISGRNLENIWEGLQYIDKLTVIENVTELEAWLFAIEFPASGSIYNQQDLESPSQRVEIPWVISKSGQPFCVGPDTRPHLWRGRRHILESNRGPYKDFENVLTAGAKQEITCLRAFGKPLHHVNRFKRRAFDFKKQDHEQYISDLEKYLQAAKHVVPPDCNVLTKPTIRHPNLEFRHIFVSDNLEITGVVDWQNCAVLPLILQCGIPRIFQHDSKEMSMMVGFPELPTGLSEMDGDDQEREIRESTLRSVHSFYLTETWSKNEPHFDAMQEDPKGLLRKIFRDASAPWHGDSVSLRADLIQLKRDWEETVVPYGDGCCSPCPFSYLDKEVRECMVLQAKLKIWDTFQSNMLETVGCEFDGWVEPENFRRAKSRCMLLRGMIVEPGLLEHLERMDGGSPQSPEAWLEHWPFDDRDESEYL</sequence>
<evidence type="ECO:0000259" key="1">
    <source>
        <dbReference type="Pfam" id="PF01636"/>
    </source>
</evidence>
<dbReference type="AlphaFoldDB" id="A0A6A6PDB6"/>
<feature type="domain" description="Aminoglycoside phosphotransferase" evidence="1">
    <location>
        <begin position="52"/>
        <end position="138"/>
    </location>
</feature>
<evidence type="ECO:0000313" key="2">
    <source>
        <dbReference type="EMBL" id="KAF2461968.1"/>
    </source>
</evidence>
<dbReference type="Pfam" id="PF01636">
    <property type="entry name" value="APH"/>
    <property type="match status" value="1"/>
</dbReference>
<keyword evidence="2" id="KW-0808">Transferase</keyword>
<dbReference type="InterPro" id="IPR002575">
    <property type="entry name" value="Aminoglycoside_PTrfase"/>
</dbReference>
<dbReference type="Gene3D" id="3.30.200.20">
    <property type="entry name" value="Phosphorylase Kinase, domain 1"/>
    <property type="match status" value="1"/>
</dbReference>
<accession>A0A6A6PDB6</accession>
<evidence type="ECO:0000313" key="3">
    <source>
        <dbReference type="Proteomes" id="UP000799766"/>
    </source>
</evidence>
<dbReference type="InterPro" id="IPR051035">
    <property type="entry name" value="Mito_inheritance_9"/>
</dbReference>
<keyword evidence="3" id="KW-1185">Reference proteome</keyword>
<protein>
    <submittedName>
        <fullName evidence="2">Kinase-like domain-containing protein</fullName>
    </submittedName>
</protein>